<dbReference type="Gene3D" id="3.20.20.150">
    <property type="entry name" value="Divalent-metal-dependent TIM barrel enzymes"/>
    <property type="match status" value="1"/>
</dbReference>
<gene>
    <name evidence="1" type="ORF">DEJ50_25070</name>
</gene>
<dbReference type="InterPro" id="IPR007801">
    <property type="entry name" value="MbnB/TglH/ChrH"/>
</dbReference>
<dbReference type="OrthoDB" id="9763101at2"/>
<accession>A0A5P2D8T5</accession>
<dbReference type="Pfam" id="PF05114">
    <property type="entry name" value="MbnB_TglH_ChrH"/>
    <property type="match status" value="1"/>
</dbReference>
<dbReference type="AlphaFoldDB" id="A0A5P2D8T5"/>
<name>A0A5P2D8T5_STRVZ</name>
<reference evidence="1 2" key="1">
    <citation type="submission" date="2018-05" db="EMBL/GenBank/DDBJ databases">
        <title>Streptomyces venezuelae.</title>
        <authorList>
            <person name="Kim W."/>
            <person name="Lee N."/>
            <person name="Cho B.-K."/>
        </authorList>
    </citation>
    <scope>NUCLEOTIDE SEQUENCE [LARGE SCALE GENOMIC DNA]</scope>
    <source>
        <strain evidence="1 2">ATCC 21782</strain>
    </source>
</reference>
<evidence type="ECO:0008006" key="3">
    <source>
        <dbReference type="Google" id="ProtNLM"/>
    </source>
</evidence>
<protein>
    <recommendedName>
        <fullName evidence="3">DUF692 domain-containing protein</fullName>
    </recommendedName>
</protein>
<organism evidence="1 2">
    <name type="scientific">Streptomyces venezuelae</name>
    <dbReference type="NCBI Taxonomy" id="54571"/>
    <lineage>
        <taxon>Bacteria</taxon>
        <taxon>Bacillati</taxon>
        <taxon>Actinomycetota</taxon>
        <taxon>Actinomycetes</taxon>
        <taxon>Kitasatosporales</taxon>
        <taxon>Streptomycetaceae</taxon>
        <taxon>Streptomyces</taxon>
    </lineage>
</organism>
<dbReference type="EMBL" id="CP029190">
    <property type="protein sequence ID" value="QES50617.1"/>
    <property type="molecule type" value="Genomic_DNA"/>
</dbReference>
<dbReference type="Proteomes" id="UP000325211">
    <property type="component" value="Chromosome"/>
</dbReference>
<evidence type="ECO:0000313" key="2">
    <source>
        <dbReference type="Proteomes" id="UP000325211"/>
    </source>
</evidence>
<dbReference type="RefSeq" id="WP_150210361.1">
    <property type="nucleotide sequence ID" value="NZ_CP029190.1"/>
</dbReference>
<proteinExistence type="predicted"/>
<evidence type="ECO:0000313" key="1">
    <source>
        <dbReference type="EMBL" id="QES50617.1"/>
    </source>
</evidence>
<sequence>MDAAATERLGLGLGMDLVWGERIGFEKSGEGRPTDQVAAFLGRHAQDYDYMFVAFQPIDYGPLEPDRYFPAYDRLFGLFGADRPRAFHHTMLNTGSPEEYGKEAVAEFTNALIERYGFRWVIEDLGIWSLGGRSLPYPMPPVLTAEGLRRCIGHVGEWVRRLDAPLSVEFPGFTEGGSFLVGTMDAFAFFDTVIRETGALATIDIGHILAYQWLMGRTGERMFEGLEALPLDRCHEVHLSGCQIVDGRFRDLHHGVLLDEQLTLLAHLLPRMPRLTGVTYEDPNFDAAGELVPKSRPNAERLFALVRAWQEEARAGVR</sequence>